<evidence type="ECO:0000259" key="8">
    <source>
        <dbReference type="Pfam" id="PF18158"/>
    </source>
</evidence>
<dbReference type="Pfam" id="PF18158">
    <property type="entry name" value="AidB_N"/>
    <property type="match status" value="1"/>
</dbReference>
<dbReference type="GO" id="GO:0003995">
    <property type="term" value="F:acyl-CoA dehydrogenase activity"/>
    <property type="evidence" value="ECO:0007669"/>
    <property type="project" value="InterPro"/>
</dbReference>
<dbReference type="OMA" id="IEMVAMT"/>
<feature type="domain" description="Adaptive response protein AidB N-terminal" evidence="8">
    <location>
        <begin position="29"/>
        <end position="157"/>
    </location>
</feature>
<dbReference type="Gene3D" id="1.20.140.10">
    <property type="entry name" value="Butyryl-CoA Dehydrogenase, subunit A, domain 3"/>
    <property type="match status" value="1"/>
</dbReference>
<evidence type="ECO:0000256" key="1">
    <source>
        <dbReference type="ARBA" id="ARBA00001974"/>
    </source>
</evidence>
<dbReference type="InterPro" id="IPR052904">
    <property type="entry name" value="Acyl-CoA_dehydrogenase-like"/>
</dbReference>
<evidence type="ECO:0000256" key="5">
    <source>
        <dbReference type="RuleBase" id="RU362125"/>
    </source>
</evidence>
<evidence type="ECO:0000259" key="7">
    <source>
        <dbReference type="Pfam" id="PF02770"/>
    </source>
</evidence>
<dbReference type="PANTHER" id="PTHR42707">
    <property type="entry name" value="ACYL-COA DEHYDROGENASE"/>
    <property type="match status" value="1"/>
</dbReference>
<name>A0A0L0RX14_ALLM3</name>
<evidence type="ECO:0000313" key="10">
    <source>
        <dbReference type="Proteomes" id="UP000054350"/>
    </source>
</evidence>
<organism evidence="9 10">
    <name type="scientific">Allomyces macrogynus (strain ATCC 38327)</name>
    <name type="common">Allomyces javanicus var. macrogynus</name>
    <dbReference type="NCBI Taxonomy" id="578462"/>
    <lineage>
        <taxon>Eukaryota</taxon>
        <taxon>Fungi</taxon>
        <taxon>Fungi incertae sedis</taxon>
        <taxon>Blastocladiomycota</taxon>
        <taxon>Blastocladiomycetes</taxon>
        <taxon>Blastocladiales</taxon>
        <taxon>Blastocladiaceae</taxon>
        <taxon>Allomyces</taxon>
    </lineage>
</organism>
<comment type="similarity">
    <text evidence="2 5">Belongs to the acyl-CoA dehydrogenase family.</text>
</comment>
<evidence type="ECO:0000256" key="3">
    <source>
        <dbReference type="ARBA" id="ARBA00022630"/>
    </source>
</evidence>
<accession>A0A0L0RX14</accession>
<dbReference type="AlphaFoldDB" id="A0A0L0RX14"/>
<keyword evidence="3 5" id="KW-0285">Flavoprotein</keyword>
<dbReference type="EMBL" id="GG745328">
    <property type="protein sequence ID" value="KNE54591.1"/>
    <property type="molecule type" value="Genomic_DNA"/>
</dbReference>
<dbReference type="InterPro" id="IPR036250">
    <property type="entry name" value="AcylCo_DH-like_C"/>
</dbReference>
<feature type="domain" description="Acyl-CoA oxidase/dehydrogenase middle" evidence="7">
    <location>
        <begin position="189"/>
        <end position="287"/>
    </location>
</feature>
<dbReference type="VEuPathDB" id="FungiDB:AMAG_00556"/>
<keyword evidence="5" id="KW-0560">Oxidoreductase</keyword>
<dbReference type="Proteomes" id="UP000054350">
    <property type="component" value="Unassembled WGS sequence"/>
</dbReference>
<dbReference type="STRING" id="578462.A0A0L0RX14"/>
<keyword evidence="4 5" id="KW-0274">FAD</keyword>
<gene>
    <name evidence="9" type="ORF">AMAG_00556</name>
</gene>
<evidence type="ECO:0000259" key="6">
    <source>
        <dbReference type="Pfam" id="PF00441"/>
    </source>
</evidence>
<reference evidence="10" key="2">
    <citation type="submission" date="2009-11" db="EMBL/GenBank/DDBJ databases">
        <title>The Genome Sequence of Allomyces macrogynus strain ATCC 38327.</title>
        <authorList>
            <consortium name="The Broad Institute Genome Sequencing Platform"/>
            <person name="Russ C."/>
            <person name="Cuomo C."/>
            <person name="Shea T."/>
            <person name="Young S.K."/>
            <person name="Zeng Q."/>
            <person name="Koehrsen M."/>
            <person name="Haas B."/>
            <person name="Borodovsky M."/>
            <person name="Guigo R."/>
            <person name="Alvarado L."/>
            <person name="Berlin A."/>
            <person name="Borenstein D."/>
            <person name="Chen Z."/>
            <person name="Engels R."/>
            <person name="Freedman E."/>
            <person name="Gellesch M."/>
            <person name="Goldberg J."/>
            <person name="Griggs A."/>
            <person name="Gujja S."/>
            <person name="Heiman D."/>
            <person name="Hepburn T."/>
            <person name="Howarth C."/>
            <person name="Jen D."/>
            <person name="Larson L."/>
            <person name="Lewis B."/>
            <person name="Mehta T."/>
            <person name="Park D."/>
            <person name="Pearson M."/>
            <person name="Roberts A."/>
            <person name="Saif S."/>
            <person name="Shenoy N."/>
            <person name="Sisk P."/>
            <person name="Stolte C."/>
            <person name="Sykes S."/>
            <person name="Walk T."/>
            <person name="White J."/>
            <person name="Yandava C."/>
            <person name="Burger G."/>
            <person name="Gray M.W."/>
            <person name="Holland P.W.H."/>
            <person name="King N."/>
            <person name="Lang F.B.F."/>
            <person name="Roger A.J."/>
            <person name="Ruiz-Trillo I."/>
            <person name="Lander E."/>
            <person name="Nusbaum C."/>
        </authorList>
    </citation>
    <scope>NUCLEOTIDE SEQUENCE [LARGE SCALE GENOMIC DNA]</scope>
    <source>
        <strain evidence="10">ATCC 38327</strain>
    </source>
</reference>
<dbReference type="OrthoDB" id="10251155at2759"/>
<evidence type="ECO:0000256" key="4">
    <source>
        <dbReference type="ARBA" id="ARBA00022827"/>
    </source>
</evidence>
<dbReference type="SUPFAM" id="SSF56645">
    <property type="entry name" value="Acyl-CoA dehydrogenase NM domain-like"/>
    <property type="match status" value="1"/>
</dbReference>
<dbReference type="InterPro" id="IPR009075">
    <property type="entry name" value="AcylCo_DH/oxidase_C"/>
</dbReference>
<dbReference type="Pfam" id="PF02770">
    <property type="entry name" value="Acyl-CoA_dh_M"/>
    <property type="match status" value="1"/>
</dbReference>
<dbReference type="Gene3D" id="6.10.250.600">
    <property type="match status" value="1"/>
</dbReference>
<dbReference type="InterPro" id="IPR006091">
    <property type="entry name" value="Acyl-CoA_Oxase/DH_mid-dom"/>
</dbReference>
<evidence type="ECO:0008006" key="11">
    <source>
        <dbReference type="Google" id="ProtNLM"/>
    </source>
</evidence>
<comment type="cofactor">
    <cofactor evidence="1 5">
        <name>FAD</name>
        <dbReference type="ChEBI" id="CHEBI:57692"/>
    </cofactor>
</comment>
<dbReference type="eggNOG" id="KOG0137">
    <property type="taxonomic scope" value="Eukaryota"/>
</dbReference>
<dbReference type="SUPFAM" id="SSF47203">
    <property type="entry name" value="Acyl-CoA dehydrogenase C-terminal domain-like"/>
    <property type="match status" value="1"/>
</dbReference>
<feature type="domain" description="Acyl-CoA dehydrogenase/oxidase C-terminal" evidence="6">
    <location>
        <begin position="297"/>
        <end position="472"/>
    </location>
</feature>
<dbReference type="PANTHER" id="PTHR42707:SF2">
    <property type="entry name" value="ACD11 DEHYDROGENASE"/>
    <property type="match status" value="1"/>
</dbReference>
<proteinExistence type="inferred from homology"/>
<reference evidence="9 10" key="1">
    <citation type="submission" date="2009-11" db="EMBL/GenBank/DDBJ databases">
        <title>Annotation of Allomyces macrogynus ATCC 38327.</title>
        <authorList>
            <consortium name="The Broad Institute Genome Sequencing Platform"/>
            <person name="Russ C."/>
            <person name="Cuomo C."/>
            <person name="Burger G."/>
            <person name="Gray M.W."/>
            <person name="Holland P.W.H."/>
            <person name="King N."/>
            <person name="Lang F.B.F."/>
            <person name="Roger A.J."/>
            <person name="Ruiz-Trillo I."/>
            <person name="Young S.K."/>
            <person name="Zeng Q."/>
            <person name="Gargeya S."/>
            <person name="Fitzgerald M."/>
            <person name="Haas B."/>
            <person name="Abouelleil A."/>
            <person name="Alvarado L."/>
            <person name="Arachchi H.M."/>
            <person name="Berlin A."/>
            <person name="Chapman S.B."/>
            <person name="Gearin G."/>
            <person name="Goldberg J."/>
            <person name="Griggs A."/>
            <person name="Gujja S."/>
            <person name="Hansen M."/>
            <person name="Heiman D."/>
            <person name="Howarth C."/>
            <person name="Larimer J."/>
            <person name="Lui A."/>
            <person name="MacDonald P.J.P."/>
            <person name="McCowen C."/>
            <person name="Montmayeur A."/>
            <person name="Murphy C."/>
            <person name="Neiman D."/>
            <person name="Pearson M."/>
            <person name="Priest M."/>
            <person name="Roberts A."/>
            <person name="Saif S."/>
            <person name="Shea T."/>
            <person name="Sisk P."/>
            <person name="Stolte C."/>
            <person name="Sykes S."/>
            <person name="Wortman J."/>
            <person name="Nusbaum C."/>
            <person name="Birren B."/>
        </authorList>
    </citation>
    <scope>NUCLEOTIDE SEQUENCE [LARGE SCALE GENOMIC DNA]</scope>
    <source>
        <strain evidence="9 10">ATCC 38327</strain>
    </source>
</reference>
<keyword evidence="10" id="KW-1185">Reference proteome</keyword>
<dbReference type="Pfam" id="PF00441">
    <property type="entry name" value="Acyl-CoA_dh_1"/>
    <property type="match status" value="1"/>
</dbReference>
<dbReference type="InterPro" id="IPR009100">
    <property type="entry name" value="AcylCoA_DH/oxidase_NM_dom_sf"/>
</dbReference>
<evidence type="ECO:0000256" key="2">
    <source>
        <dbReference type="ARBA" id="ARBA00009347"/>
    </source>
</evidence>
<sequence length="571" mass="61639">MTTDPIDFLQTPPSLGNQYSDDHDFGAILAALVPASDLAKWHADLDRLGARAGSNGDMLALAEDAELNPPRLEQYNAWGHRVDKIHTTQGWDKLHAIAAEEGLVATAYDGQVGGDPALWRVLQMAKLYLYHPSSAIYSCPLAMTDGAACLLGAQLASGEELPSVLRGKMERALRGLTTRDPKEFWTSGQWMTERPGGSDVARTETTATLVDAQERLYSLTGFKWFSSATTCNMTLALARVDQDPTLSLFLIELRPDGTDKLNGIEIVRLKNKLGTKALPTAELRLRGCLAHMVGPRGRGVPEIARMITITRIYNSVCAVGFMRRALAIAQDYATKRMAFGKLLIDQPLHRATLRAVETEIRGCTLLTMYVASLLGRSEHTPSSSTMHAAPLAALDGITTTAAASAVLRILVPIVKLYTGKRGVAVVSEALELIGGVGYIEDSGIPRLLRDAQVLPIWEGTTNVLALDVVRVLTRPRERDAWPALIATLRRVAAKDARVLAAVGAMDAAVMHTMRAADRGAIEASARDMAFYVAHVTIAALLVGAGMDVDAWIALHPLQWTVTTLGDVGAKL</sequence>
<dbReference type="InterPro" id="IPR041504">
    <property type="entry name" value="AidB_N"/>
</dbReference>
<evidence type="ECO:0000313" key="9">
    <source>
        <dbReference type="EMBL" id="KNE54591.1"/>
    </source>
</evidence>
<protein>
    <recommendedName>
        <fullName evidence="11">Acyl-CoA dehydrogenase</fullName>
    </recommendedName>
</protein>
<dbReference type="PROSITE" id="PS00073">
    <property type="entry name" value="ACYL_COA_DH_2"/>
    <property type="match status" value="1"/>
</dbReference>
<dbReference type="Gene3D" id="2.40.110.20">
    <property type="match status" value="1"/>
</dbReference>
<dbReference type="InterPro" id="IPR006089">
    <property type="entry name" value="Acyl-CoA_DH_CS"/>
</dbReference>